<dbReference type="AlphaFoldDB" id="A0A9X3YG70"/>
<keyword evidence="7" id="KW-0503">Monooxygenase</keyword>
<proteinExistence type="inferred from homology"/>
<evidence type="ECO:0000256" key="5">
    <source>
        <dbReference type="ARBA" id="ARBA00022827"/>
    </source>
</evidence>
<keyword evidence="5" id="KW-0274">FAD</keyword>
<dbReference type="NCBIfam" id="NF004356">
    <property type="entry name" value="PRK05732.1"/>
    <property type="match status" value="1"/>
</dbReference>
<dbReference type="GO" id="GO:0071949">
    <property type="term" value="F:FAD binding"/>
    <property type="evidence" value="ECO:0007669"/>
    <property type="project" value="InterPro"/>
</dbReference>
<dbReference type="SUPFAM" id="SSF51905">
    <property type="entry name" value="FAD/NAD(P)-binding domain"/>
    <property type="match status" value="1"/>
</dbReference>
<protein>
    <submittedName>
        <fullName evidence="9">2-octaprenyl-6-methoxyphenyl hydroxylase</fullName>
        <ecNumber evidence="9">1.14.13.-</ecNumber>
    </submittedName>
</protein>
<dbReference type="PANTHER" id="PTHR43876:SF8">
    <property type="entry name" value="2-OCTAPRENYL-6-METHOXYPHENOL HYDROXYLASE"/>
    <property type="match status" value="1"/>
</dbReference>
<sequence length="406" mass="42068">MDTDVDVLIAGGGLVGSSLAIALDGCGLSVALIEAAAPRADAQPSYDERNLALARASVNALTALGVWPRVAARATPIRRVHVSRAGEFGALRLDAASQCVDALGAVLPARELGNGLLQQLEQCTTLVRRAPATVEALTPSADRVALRIAGAHGVETLRARLVVGADGTASFVRGACGIGTRTLDYGQTLIVTTVTPERALDGCAIERFSDSGPVALLPLTERRAGLVLSVANDEAQAIAAMDDAAFVAYAQTRVGWRAGRLARPGRRQAHAIRRVLADTLVAPRAVLVGNAAQTIHPIGAQGFNLGLRDALTLAERVIAAARAGGDPGAPELLAGYAAARQEDRDGTLAFSDGLVRLACNPASPLRPLRTLGLVLMDTFTPLKSAAARRGMGFRGTPTAYALGRRP</sequence>
<dbReference type="PRINTS" id="PR00420">
    <property type="entry name" value="RNGMNOXGNASE"/>
</dbReference>
<dbReference type="Gene3D" id="3.50.50.60">
    <property type="entry name" value="FAD/NAD(P)-binding domain"/>
    <property type="match status" value="2"/>
</dbReference>
<accession>A0A9X3YG70</accession>
<evidence type="ECO:0000313" key="10">
    <source>
        <dbReference type="Proteomes" id="UP001139971"/>
    </source>
</evidence>
<dbReference type="InterPro" id="IPR010971">
    <property type="entry name" value="UbiH/COQ6"/>
</dbReference>
<dbReference type="PANTHER" id="PTHR43876">
    <property type="entry name" value="UBIQUINONE BIOSYNTHESIS MONOOXYGENASE COQ6, MITOCHONDRIAL"/>
    <property type="match status" value="1"/>
</dbReference>
<evidence type="ECO:0000256" key="2">
    <source>
        <dbReference type="ARBA" id="ARBA00004749"/>
    </source>
</evidence>
<dbReference type="Pfam" id="PF01494">
    <property type="entry name" value="FAD_binding_3"/>
    <property type="match status" value="1"/>
</dbReference>
<dbReference type="InterPro" id="IPR036188">
    <property type="entry name" value="FAD/NAD-bd_sf"/>
</dbReference>
<evidence type="ECO:0000313" key="9">
    <source>
        <dbReference type="EMBL" id="MDC8011496.1"/>
    </source>
</evidence>
<evidence type="ECO:0000256" key="7">
    <source>
        <dbReference type="ARBA" id="ARBA00023033"/>
    </source>
</evidence>
<comment type="cofactor">
    <cofactor evidence="1">
        <name>FAD</name>
        <dbReference type="ChEBI" id="CHEBI:57692"/>
    </cofactor>
</comment>
<dbReference type="InterPro" id="IPR051205">
    <property type="entry name" value="UbiH/COQ6_monooxygenase"/>
</dbReference>
<feature type="domain" description="FAD-binding" evidence="8">
    <location>
        <begin position="4"/>
        <end position="341"/>
    </location>
</feature>
<dbReference type="EC" id="1.14.13.-" evidence="9"/>
<evidence type="ECO:0000259" key="8">
    <source>
        <dbReference type="Pfam" id="PF01494"/>
    </source>
</evidence>
<dbReference type="GO" id="GO:0008681">
    <property type="term" value="F:2-octaprenyl-6-methoxyphenol hydroxylase activity"/>
    <property type="evidence" value="ECO:0007669"/>
    <property type="project" value="TreeGrafter"/>
</dbReference>
<evidence type="ECO:0000256" key="1">
    <source>
        <dbReference type="ARBA" id="ARBA00001974"/>
    </source>
</evidence>
<evidence type="ECO:0000256" key="4">
    <source>
        <dbReference type="ARBA" id="ARBA00022630"/>
    </source>
</evidence>
<reference evidence="9" key="1">
    <citation type="submission" date="2023-02" db="EMBL/GenBank/DDBJ databases">
        <title>Tahibacter soli sp. nov. isolated from soil.</title>
        <authorList>
            <person name="Baek J.H."/>
            <person name="Lee J.K."/>
            <person name="Choi D.G."/>
            <person name="Jeon C.O."/>
        </authorList>
    </citation>
    <scope>NUCLEOTIDE SEQUENCE</scope>
    <source>
        <strain evidence="9">BL</strain>
    </source>
</reference>
<keyword evidence="10" id="KW-1185">Reference proteome</keyword>
<dbReference type="RefSeq" id="WP_263542718.1">
    <property type="nucleotide sequence ID" value="NZ_JAOVZO020000003.1"/>
</dbReference>
<comment type="similarity">
    <text evidence="3">Belongs to the UbiH/COQ6 family.</text>
</comment>
<keyword evidence="6 9" id="KW-0560">Oxidoreductase</keyword>
<dbReference type="EMBL" id="JAOVZO020000003">
    <property type="protein sequence ID" value="MDC8011496.1"/>
    <property type="molecule type" value="Genomic_DNA"/>
</dbReference>
<dbReference type="Proteomes" id="UP001139971">
    <property type="component" value="Unassembled WGS sequence"/>
</dbReference>
<evidence type="ECO:0000256" key="6">
    <source>
        <dbReference type="ARBA" id="ARBA00023002"/>
    </source>
</evidence>
<evidence type="ECO:0000256" key="3">
    <source>
        <dbReference type="ARBA" id="ARBA00005349"/>
    </source>
</evidence>
<comment type="pathway">
    <text evidence="2">Cofactor biosynthesis; ubiquinone biosynthesis.</text>
</comment>
<dbReference type="InterPro" id="IPR002938">
    <property type="entry name" value="FAD-bd"/>
</dbReference>
<dbReference type="GO" id="GO:0006744">
    <property type="term" value="P:ubiquinone biosynthetic process"/>
    <property type="evidence" value="ECO:0007669"/>
    <property type="project" value="InterPro"/>
</dbReference>
<gene>
    <name evidence="9" type="primary">ubiH</name>
    <name evidence="9" type="synonym">visB</name>
    <name evidence="9" type="ORF">OD750_002920</name>
</gene>
<keyword evidence="4" id="KW-0285">Flavoprotein</keyword>
<organism evidence="9 10">
    <name type="scientific">Tahibacter soli</name>
    <dbReference type="NCBI Taxonomy" id="2983605"/>
    <lineage>
        <taxon>Bacteria</taxon>
        <taxon>Pseudomonadati</taxon>
        <taxon>Pseudomonadota</taxon>
        <taxon>Gammaproteobacteria</taxon>
        <taxon>Lysobacterales</taxon>
        <taxon>Rhodanobacteraceae</taxon>
        <taxon>Tahibacter</taxon>
    </lineage>
</organism>
<dbReference type="NCBIfam" id="TIGR01988">
    <property type="entry name" value="Ubi-OHases"/>
    <property type="match status" value="1"/>
</dbReference>
<name>A0A9X3YG70_9GAMM</name>
<comment type="caution">
    <text evidence="9">The sequence shown here is derived from an EMBL/GenBank/DDBJ whole genome shotgun (WGS) entry which is preliminary data.</text>
</comment>